<proteinExistence type="predicted"/>
<sequence>IKSFSVASVRSLTDNHMLLEVSSKTRQISNVSIKVDSHAWKVKLEYRPTLFNLSGRGVDIHSIVCSNYGMFAESTSYVFFACPMVREIYCKITICNLFLGEYDCSSLALDREEKRDEKEEIGSLKTIQTMLVINRFSERKKRNLEEHLSKTNDEGKEEKENEEGDGLFRLTLTLFGIHLEVDFGGLESQFDFLQEPLILGISLKRPLSKGTVNHQRQPSSWKISATSSRLEMRHYTKPGNDIMIFYINDLLITSIATRRNIESSSNSEGITAIVKKLEKLSRDMKKLKENVHTIQVGCQIFEGAHLDKDCPLKEEEKSVEEVKYGEFGRPFPNNNRNDGRFNRGVYDQPSSGERRPSLTEIIKKYIEEASKRHAEQDEWLKKFYQSTETSREVHEKSIQGLETEVKTLINEVEGRANNGKFKECNTIRTKDGSPLYTPFY</sequence>
<feature type="non-terminal residue" evidence="3">
    <location>
        <position position="1"/>
    </location>
</feature>
<feature type="region of interest" description="Disordered" evidence="2">
    <location>
        <begin position="329"/>
        <end position="354"/>
    </location>
</feature>
<reference evidence="3" key="1">
    <citation type="journal article" date="2019" name="Sci. Rep.">
        <title>Draft genome of Tanacetum cinerariifolium, the natural source of mosquito coil.</title>
        <authorList>
            <person name="Yamashiro T."/>
            <person name="Shiraishi A."/>
            <person name="Satake H."/>
            <person name="Nakayama K."/>
        </authorList>
    </citation>
    <scope>NUCLEOTIDE SEQUENCE</scope>
</reference>
<keyword evidence="3" id="KW-0808">Transferase</keyword>
<feature type="coiled-coil region" evidence="1">
    <location>
        <begin position="270"/>
        <end position="297"/>
    </location>
</feature>
<protein>
    <submittedName>
        <fullName evidence="3">RNA-directed DNA polymerase, eukaryota</fullName>
    </submittedName>
</protein>
<dbReference type="GO" id="GO:0003964">
    <property type="term" value="F:RNA-directed DNA polymerase activity"/>
    <property type="evidence" value="ECO:0007669"/>
    <property type="project" value="UniProtKB-KW"/>
</dbReference>
<dbReference type="EMBL" id="BKCJ010105756">
    <property type="protein sequence ID" value="GEX39395.1"/>
    <property type="molecule type" value="Genomic_DNA"/>
</dbReference>
<keyword evidence="3" id="KW-0695">RNA-directed DNA polymerase</keyword>
<dbReference type="AlphaFoldDB" id="A0A699H4Q7"/>
<name>A0A699H4Q7_TANCI</name>
<feature type="coiled-coil region" evidence="1">
    <location>
        <begin position="134"/>
        <end position="161"/>
    </location>
</feature>
<organism evidence="3">
    <name type="scientific">Tanacetum cinerariifolium</name>
    <name type="common">Dalmatian daisy</name>
    <name type="synonym">Chrysanthemum cinerariifolium</name>
    <dbReference type="NCBI Taxonomy" id="118510"/>
    <lineage>
        <taxon>Eukaryota</taxon>
        <taxon>Viridiplantae</taxon>
        <taxon>Streptophyta</taxon>
        <taxon>Embryophyta</taxon>
        <taxon>Tracheophyta</taxon>
        <taxon>Spermatophyta</taxon>
        <taxon>Magnoliopsida</taxon>
        <taxon>eudicotyledons</taxon>
        <taxon>Gunneridae</taxon>
        <taxon>Pentapetalae</taxon>
        <taxon>asterids</taxon>
        <taxon>campanulids</taxon>
        <taxon>Asterales</taxon>
        <taxon>Asteraceae</taxon>
        <taxon>Asteroideae</taxon>
        <taxon>Anthemideae</taxon>
        <taxon>Anthemidinae</taxon>
        <taxon>Tanacetum</taxon>
    </lineage>
</organism>
<accession>A0A699H4Q7</accession>
<evidence type="ECO:0000256" key="1">
    <source>
        <dbReference type="SAM" id="Coils"/>
    </source>
</evidence>
<keyword evidence="1" id="KW-0175">Coiled coil</keyword>
<comment type="caution">
    <text evidence="3">The sequence shown here is derived from an EMBL/GenBank/DDBJ whole genome shotgun (WGS) entry which is preliminary data.</text>
</comment>
<evidence type="ECO:0000256" key="2">
    <source>
        <dbReference type="SAM" id="MobiDB-lite"/>
    </source>
</evidence>
<keyword evidence="3" id="KW-0548">Nucleotidyltransferase</keyword>
<evidence type="ECO:0000313" key="3">
    <source>
        <dbReference type="EMBL" id="GEX39395.1"/>
    </source>
</evidence>
<gene>
    <name evidence="3" type="ORF">Tci_311370</name>
</gene>